<dbReference type="Proteomes" id="UP000657421">
    <property type="component" value="Unassembled WGS sequence"/>
</dbReference>
<evidence type="ECO:0000256" key="3">
    <source>
        <dbReference type="ARBA" id="ARBA00022490"/>
    </source>
</evidence>
<evidence type="ECO:0000256" key="2">
    <source>
        <dbReference type="ARBA" id="ARBA00018672"/>
    </source>
</evidence>
<dbReference type="EMBL" id="JACRSZ010000001">
    <property type="protein sequence ID" value="MBC8571517.1"/>
    <property type="molecule type" value="Genomic_DNA"/>
</dbReference>
<reference evidence="13 14" key="1">
    <citation type="submission" date="2020-08" db="EMBL/GenBank/DDBJ databases">
        <title>Genome public.</title>
        <authorList>
            <person name="Liu C."/>
            <person name="Sun Q."/>
        </authorList>
    </citation>
    <scope>NUCLEOTIDE SEQUENCE [LARGE SCALE GENOMIC DNA]</scope>
    <source>
        <strain evidence="13 14">NSJ-46</strain>
    </source>
</reference>
<name>A0ABR7N536_9FIRM</name>
<dbReference type="RefSeq" id="WP_249306281.1">
    <property type="nucleotide sequence ID" value="NZ_JACRSZ010000001.1"/>
</dbReference>
<keyword evidence="6" id="KW-0805">Transcription regulation</keyword>
<evidence type="ECO:0000256" key="1">
    <source>
        <dbReference type="ARBA" id="ARBA00004496"/>
    </source>
</evidence>
<evidence type="ECO:0000259" key="11">
    <source>
        <dbReference type="PROSITE" id="PS01124"/>
    </source>
</evidence>
<feature type="domain" description="HTH araC/xylS-type" evidence="11">
    <location>
        <begin position="146"/>
        <end position="244"/>
    </location>
</feature>
<evidence type="ECO:0000256" key="10">
    <source>
        <dbReference type="PROSITE-ProRule" id="PRU00169"/>
    </source>
</evidence>
<evidence type="ECO:0000256" key="7">
    <source>
        <dbReference type="ARBA" id="ARBA00023125"/>
    </source>
</evidence>
<evidence type="ECO:0000313" key="13">
    <source>
        <dbReference type="EMBL" id="MBC8571517.1"/>
    </source>
</evidence>
<dbReference type="PROSITE" id="PS50110">
    <property type="entry name" value="RESPONSE_REGULATORY"/>
    <property type="match status" value="1"/>
</dbReference>
<evidence type="ECO:0000256" key="5">
    <source>
        <dbReference type="ARBA" id="ARBA00023012"/>
    </source>
</evidence>
<keyword evidence="3" id="KW-0963">Cytoplasm</keyword>
<dbReference type="PANTHER" id="PTHR42713:SF3">
    <property type="entry name" value="TRANSCRIPTIONAL REGULATORY PROTEIN HPTR"/>
    <property type="match status" value="1"/>
</dbReference>
<keyword evidence="14" id="KW-1185">Reference proteome</keyword>
<dbReference type="CDD" id="cd17536">
    <property type="entry name" value="REC_YesN-like"/>
    <property type="match status" value="1"/>
</dbReference>
<dbReference type="PRINTS" id="PR00032">
    <property type="entry name" value="HTHARAC"/>
</dbReference>
<evidence type="ECO:0000256" key="8">
    <source>
        <dbReference type="ARBA" id="ARBA00023163"/>
    </source>
</evidence>
<protein>
    <recommendedName>
        <fullName evidence="2">Stage 0 sporulation protein A homolog</fullName>
    </recommendedName>
</protein>
<dbReference type="SUPFAM" id="SSF52172">
    <property type="entry name" value="CheY-like"/>
    <property type="match status" value="1"/>
</dbReference>
<dbReference type="InterPro" id="IPR018062">
    <property type="entry name" value="HTH_AraC-typ_CS"/>
</dbReference>
<evidence type="ECO:0000256" key="6">
    <source>
        <dbReference type="ARBA" id="ARBA00023015"/>
    </source>
</evidence>
<comment type="subcellular location">
    <subcellularLocation>
        <location evidence="1">Cytoplasm</location>
    </subcellularLocation>
</comment>
<dbReference type="SMART" id="SM00448">
    <property type="entry name" value="REC"/>
    <property type="match status" value="1"/>
</dbReference>
<keyword evidence="5" id="KW-0902">Two-component regulatory system</keyword>
<feature type="modified residue" description="4-aspartylphosphate" evidence="10">
    <location>
        <position position="55"/>
    </location>
</feature>
<comment type="caution">
    <text evidence="13">The sequence shown here is derived from an EMBL/GenBank/DDBJ whole genome shotgun (WGS) entry which is preliminary data.</text>
</comment>
<dbReference type="Pfam" id="PF12833">
    <property type="entry name" value="HTH_18"/>
    <property type="match status" value="1"/>
</dbReference>
<dbReference type="InterPro" id="IPR020449">
    <property type="entry name" value="Tscrpt_reg_AraC-type_HTH"/>
</dbReference>
<organism evidence="13 14">
    <name type="scientific">Jingyaoa shaoxingensis</name>
    <dbReference type="NCBI Taxonomy" id="2763671"/>
    <lineage>
        <taxon>Bacteria</taxon>
        <taxon>Bacillati</taxon>
        <taxon>Bacillota</taxon>
        <taxon>Clostridia</taxon>
        <taxon>Lachnospirales</taxon>
        <taxon>Lachnospiraceae</taxon>
        <taxon>Jingyaoa</taxon>
    </lineage>
</organism>
<evidence type="ECO:0000256" key="4">
    <source>
        <dbReference type="ARBA" id="ARBA00022553"/>
    </source>
</evidence>
<evidence type="ECO:0000259" key="12">
    <source>
        <dbReference type="PROSITE" id="PS50110"/>
    </source>
</evidence>
<dbReference type="SMART" id="SM00342">
    <property type="entry name" value="HTH_ARAC"/>
    <property type="match status" value="1"/>
</dbReference>
<dbReference type="SUPFAM" id="SSF46689">
    <property type="entry name" value="Homeodomain-like"/>
    <property type="match status" value="2"/>
</dbReference>
<dbReference type="PANTHER" id="PTHR42713">
    <property type="entry name" value="HISTIDINE KINASE-RELATED"/>
    <property type="match status" value="1"/>
</dbReference>
<keyword evidence="4 10" id="KW-0597">Phosphoprotein</keyword>
<dbReference type="PROSITE" id="PS00041">
    <property type="entry name" value="HTH_ARAC_FAMILY_1"/>
    <property type="match status" value="1"/>
</dbReference>
<dbReference type="Gene3D" id="1.10.10.60">
    <property type="entry name" value="Homeodomain-like"/>
    <property type="match status" value="2"/>
</dbReference>
<dbReference type="PROSITE" id="PS01124">
    <property type="entry name" value="HTH_ARAC_FAMILY_2"/>
    <property type="match status" value="1"/>
</dbReference>
<comment type="function">
    <text evidence="9">May play the central regulatory role in sporulation. It may be an element of the effector pathway responsible for the activation of sporulation genes in response to nutritional stress. Spo0A may act in concert with spo0H (a sigma factor) to control the expression of some genes that are critical to the sporulation process.</text>
</comment>
<dbReference type="InterPro" id="IPR001789">
    <property type="entry name" value="Sig_transdc_resp-reg_receiver"/>
</dbReference>
<keyword evidence="8" id="KW-0804">Transcription</keyword>
<gene>
    <name evidence="13" type="ORF">H8716_00195</name>
</gene>
<dbReference type="InterPro" id="IPR051552">
    <property type="entry name" value="HptR"/>
</dbReference>
<dbReference type="InterPro" id="IPR009057">
    <property type="entry name" value="Homeodomain-like_sf"/>
</dbReference>
<dbReference type="InterPro" id="IPR018060">
    <property type="entry name" value="HTH_AraC"/>
</dbReference>
<dbReference type="Pfam" id="PF00072">
    <property type="entry name" value="Response_reg"/>
    <property type="match status" value="1"/>
</dbReference>
<dbReference type="InterPro" id="IPR011006">
    <property type="entry name" value="CheY-like_superfamily"/>
</dbReference>
<accession>A0ABR7N536</accession>
<proteinExistence type="predicted"/>
<keyword evidence="7" id="KW-0238">DNA-binding</keyword>
<sequence length="247" mass="28805">MWKALIIDDEKPVRIAISKLGKWSHFQIDPPLMAANGKEALAVMREVHPDLVFVDMSMPIMDGLEFLKAASAEFSDSRFIIISGYDDFSYAQQAIRYGVMDYLLKPIIEDDLNMAIQRAVESICPDFRPSNEKKEETNLDSDTVTTIIHDYIDKHYSTNIKISQFADKYFFSKEYLTRQFKARYHCGIYEYVLQVRMERARDLLLNPDIKIQDVAQRVGYADNNYFSKAFRTYYGISPTTFRQEQHI</sequence>
<feature type="domain" description="Response regulatory" evidence="12">
    <location>
        <begin position="3"/>
        <end position="120"/>
    </location>
</feature>
<evidence type="ECO:0000256" key="9">
    <source>
        <dbReference type="ARBA" id="ARBA00024867"/>
    </source>
</evidence>
<evidence type="ECO:0000313" key="14">
    <source>
        <dbReference type="Proteomes" id="UP000657421"/>
    </source>
</evidence>
<dbReference type="Gene3D" id="3.40.50.2300">
    <property type="match status" value="1"/>
</dbReference>